<comment type="caution">
    <text evidence="1">The sequence shown here is derived from an EMBL/GenBank/DDBJ whole genome shotgun (WGS) entry which is preliminary data.</text>
</comment>
<keyword evidence="2" id="KW-1185">Reference proteome</keyword>
<evidence type="ECO:0000313" key="2">
    <source>
        <dbReference type="Proteomes" id="UP000828941"/>
    </source>
</evidence>
<protein>
    <submittedName>
        <fullName evidence="1">Uncharacterized protein</fullName>
    </submittedName>
</protein>
<proteinExistence type="predicted"/>
<gene>
    <name evidence="1" type="ORF">L6164_001339</name>
</gene>
<name>A0ACB9Q9H4_BAUVA</name>
<reference evidence="1 2" key="1">
    <citation type="journal article" date="2022" name="DNA Res.">
        <title>Chromosomal-level genome assembly of the orchid tree Bauhinia variegata (Leguminosae; Cercidoideae) supports the allotetraploid origin hypothesis of Bauhinia.</title>
        <authorList>
            <person name="Zhong Y."/>
            <person name="Chen Y."/>
            <person name="Zheng D."/>
            <person name="Pang J."/>
            <person name="Liu Y."/>
            <person name="Luo S."/>
            <person name="Meng S."/>
            <person name="Qian L."/>
            <person name="Wei D."/>
            <person name="Dai S."/>
            <person name="Zhou R."/>
        </authorList>
    </citation>
    <scope>NUCLEOTIDE SEQUENCE [LARGE SCALE GENOMIC DNA]</scope>
    <source>
        <strain evidence="1">BV-YZ2020</strain>
    </source>
</reference>
<dbReference type="Proteomes" id="UP000828941">
    <property type="component" value="Chromosome 1"/>
</dbReference>
<dbReference type="EMBL" id="CM039426">
    <property type="protein sequence ID" value="KAI4357387.1"/>
    <property type="molecule type" value="Genomic_DNA"/>
</dbReference>
<organism evidence="1 2">
    <name type="scientific">Bauhinia variegata</name>
    <name type="common">Purple orchid tree</name>
    <name type="synonym">Phanera variegata</name>
    <dbReference type="NCBI Taxonomy" id="167791"/>
    <lineage>
        <taxon>Eukaryota</taxon>
        <taxon>Viridiplantae</taxon>
        <taxon>Streptophyta</taxon>
        <taxon>Embryophyta</taxon>
        <taxon>Tracheophyta</taxon>
        <taxon>Spermatophyta</taxon>
        <taxon>Magnoliopsida</taxon>
        <taxon>eudicotyledons</taxon>
        <taxon>Gunneridae</taxon>
        <taxon>Pentapetalae</taxon>
        <taxon>rosids</taxon>
        <taxon>fabids</taxon>
        <taxon>Fabales</taxon>
        <taxon>Fabaceae</taxon>
        <taxon>Cercidoideae</taxon>
        <taxon>Cercideae</taxon>
        <taxon>Bauhiniinae</taxon>
        <taxon>Bauhinia</taxon>
    </lineage>
</organism>
<accession>A0ACB9Q9H4</accession>
<sequence>MIVKYGPKIPLKIVDGQEVVKMEEEYNEENKKKAQLNAMAKYCIACGISLEEYENVESCATAKEMWDRLRAIHEETDDVIEAKIEKYETMYERFQMKPNEKIRDFFSRFMNILYKLEALGKTYPPGQQVRKVLRSMTEKWDIMVYMLYKNLETREMTLYELKGKLEAHEISYFDGKEKGDDRKRVAIKVSKPSSDSEGYEGGLSKSLF</sequence>
<evidence type="ECO:0000313" key="1">
    <source>
        <dbReference type="EMBL" id="KAI4357387.1"/>
    </source>
</evidence>